<proteinExistence type="predicted"/>
<feature type="transmembrane region" description="Helical" evidence="2">
    <location>
        <begin position="110"/>
        <end position="128"/>
    </location>
</feature>
<evidence type="ECO:0000256" key="2">
    <source>
        <dbReference type="SAM" id="Phobius"/>
    </source>
</evidence>
<dbReference type="RefSeq" id="WP_267647777.1">
    <property type="nucleotide sequence ID" value="NZ_JANHGR010000002.1"/>
</dbReference>
<feature type="transmembrane region" description="Helical" evidence="2">
    <location>
        <begin position="184"/>
        <end position="202"/>
    </location>
</feature>
<protein>
    <submittedName>
        <fullName evidence="3">Uncharacterized protein</fullName>
    </submittedName>
</protein>
<feature type="transmembrane region" description="Helical" evidence="2">
    <location>
        <begin position="148"/>
        <end position="172"/>
    </location>
</feature>
<feature type="region of interest" description="Disordered" evidence="1">
    <location>
        <begin position="217"/>
        <end position="282"/>
    </location>
</feature>
<name>A0ABD6BT71_9EURY</name>
<feature type="transmembrane region" description="Helical" evidence="2">
    <location>
        <begin position="25"/>
        <end position="43"/>
    </location>
</feature>
<feature type="transmembrane region" description="Helical" evidence="2">
    <location>
        <begin position="81"/>
        <end position="98"/>
    </location>
</feature>
<reference evidence="3 4" key="1">
    <citation type="journal article" date="2019" name="Int. J. Syst. Evol. Microbiol.">
        <title>The Global Catalogue of Microorganisms (GCM) 10K type strain sequencing project: providing services to taxonomists for standard genome sequencing and annotation.</title>
        <authorList>
            <consortium name="The Broad Institute Genomics Platform"/>
            <consortium name="The Broad Institute Genome Sequencing Center for Infectious Disease"/>
            <person name="Wu L."/>
            <person name="Ma J."/>
        </authorList>
    </citation>
    <scope>NUCLEOTIDE SEQUENCE [LARGE SCALE GENOMIC DNA]</scope>
    <source>
        <strain evidence="3 4">CGMCC 1.12859</strain>
    </source>
</reference>
<comment type="caution">
    <text evidence="3">The sequence shown here is derived from an EMBL/GenBank/DDBJ whole genome shotgun (WGS) entry which is preliminary data.</text>
</comment>
<keyword evidence="2" id="KW-0812">Transmembrane</keyword>
<organism evidence="3 4">
    <name type="scientific">Halolamina litorea</name>
    <dbReference type="NCBI Taxonomy" id="1515593"/>
    <lineage>
        <taxon>Archaea</taxon>
        <taxon>Methanobacteriati</taxon>
        <taxon>Methanobacteriota</taxon>
        <taxon>Stenosarchaea group</taxon>
        <taxon>Halobacteria</taxon>
        <taxon>Halobacteriales</taxon>
        <taxon>Haloferacaceae</taxon>
    </lineage>
</organism>
<keyword evidence="2" id="KW-1133">Transmembrane helix</keyword>
<accession>A0ABD6BT71</accession>
<evidence type="ECO:0000313" key="4">
    <source>
        <dbReference type="Proteomes" id="UP001597139"/>
    </source>
</evidence>
<gene>
    <name evidence="3" type="ORF">ACFSAU_12040</name>
</gene>
<feature type="transmembrane region" description="Helical" evidence="2">
    <location>
        <begin position="50"/>
        <end position="69"/>
    </location>
</feature>
<sequence length="282" mass="29989">MANVVTGFRDAIDALRQRFTWADPVFLAWAITMSAVLLSAEAFHQEYDMLIATLRILFYLTLFDLVIGIPDEQTDTPNTEQLFTILSALGAGGLGYSIEVTASAVAGDMTAAQLLGLSVFISRVYANYSTTDLTFRESMTGDGPVTHPYITTFAALAIMIPFGLKLWVFLFGKAAAPDVHSPSTYALVAGSAATVAFVSYYLNNGMTWGEATGRDAAEAAKGADDSDATPAAPTATADTADPRRTESGFEFPAQDESAASNTTADNPVADHPVARQSRGEQD</sequence>
<keyword evidence="2" id="KW-0472">Membrane</keyword>
<evidence type="ECO:0000313" key="3">
    <source>
        <dbReference type="EMBL" id="MFD1568222.1"/>
    </source>
</evidence>
<keyword evidence="4" id="KW-1185">Reference proteome</keyword>
<evidence type="ECO:0000256" key="1">
    <source>
        <dbReference type="SAM" id="MobiDB-lite"/>
    </source>
</evidence>
<dbReference type="EMBL" id="JBHUCZ010000010">
    <property type="protein sequence ID" value="MFD1568222.1"/>
    <property type="molecule type" value="Genomic_DNA"/>
</dbReference>
<feature type="compositionally biased region" description="Low complexity" evidence="1">
    <location>
        <begin position="228"/>
        <end position="239"/>
    </location>
</feature>
<dbReference type="Proteomes" id="UP001597139">
    <property type="component" value="Unassembled WGS sequence"/>
</dbReference>
<dbReference type="AlphaFoldDB" id="A0ABD6BT71"/>